<sequence length="41" mass="4586">MEKNASDLDTIALSSGTLPSEKMFWDYCLAGNYELSQLSKK</sequence>
<evidence type="ECO:0000313" key="1">
    <source>
        <dbReference type="EMBL" id="AEG73530.1"/>
    </source>
</evidence>
<dbReference type="AlphaFoldDB" id="F6FG32"/>
<organism evidence="1 2">
    <name type="scientific">Mycoplasma haemofelis (strain Ohio2)</name>
    <dbReference type="NCBI Taxonomy" id="859194"/>
    <lineage>
        <taxon>Bacteria</taxon>
        <taxon>Bacillati</taxon>
        <taxon>Mycoplasmatota</taxon>
        <taxon>Mollicutes</taxon>
        <taxon>Mycoplasmataceae</taxon>
        <taxon>Mycoplasma</taxon>
    </lineage>
</organism>
<evidence type="ECO:0000313" key="2">
    <source>
        <dbReference type="Proteomes" id="UP000007952"/>
    </source>
</evidence>
<name>F6FG32_MYCHI</name>
<dbReference type="Proteomes" id="UP000007952">
    <property type="component" value="Chromosome"/>
</dbReference>
<proteinExistence type="predicted"/>
<reference key="2">
    <citation type="submission" date="2011-05" db="EMBL/GenBank/DDBJ databases">
        <title>The Genome of Mycoplasma haemofelis Strain Ohio2, a pathogenic hemoplasma of the cat.</title>
        <authorList>
            <person name="Santos A.P."/>
            <person name="Guimaraes A.M.S."/>
            <person name="SanMiguel P.J."/>
            <person name="Martin S.W."/>
            <person name="Messick J.B."/>
        </authorList>
    </citation>
    <scope>NUCLEOTIDE SEQUENCE</scope>
    <source>
        <strain>Ohio2</strain>
    </source>
</reference>
<reference evidence="1 2" key="1">
    <citation type="journal article" date="2011" name="J. Bacteriol.">
        <title>Complete genome sequences of two hemotropic Mycoplasmas, Mycoplasma haemofelis strain Ohio2 and Mycoplasma suis strain Illinois.</title>
        <authorList>
            <person name="Messick J.B."/>
            <person name="Santos A.P."/>
            <person name="Guimaraes A.M."/>
        </authorList>
    </citation>
    <scope>NUCLEOTIDE SEQUENCE [LARGE SCALE GENOMIC DNA]</scope>
    <source>
        <strain evidence="1 2">Ohio2</strain>
    </source>
</reference>
<dbReference type="HOGENOM" id="CLU_3273017_0_0_14"/>
<gene>
    <name evidence="1" type="ordered locus">MHF_1294</name>
</gene>
<dbReference type="KEGG" id="mhf:MHF_1294"/>
<accession>F6FG32</accession>
<dbReference type="EMBL" id="CP002808">
    <property type="protein sequence ID" value="AEG73530.1"/>
    <property type="molecule type" value="Genomic_DNA"/>
</dbReference>
<protein>
    <submittedName>
        <fullName evidence="1">Uncharacterized protein</fullName>
    </submittedName>
</protein>